<feature type="transmembrane region" description="Helical" evidence="9">
    <location>
        <begin position="431"/>
        <end position="451"/>
    </location>
</feature>
<dbReference type="GO" id="GO:0016020">
    <property type="term" value="C:membrane"/>
    <property type="evidence" value="ECO:0007669"/>
    <property type="project" value="UniProtKB-SubCell"/>
</dbReference>
<dbReference type="Gene3D" id="1.20.1250.20">
    <property type="entry name" value="MFS general substrate transporter like domains"/>
    <property type="match status" value="1"/>
</dbReference>
<dbReference type="InParanoid" id="A0A6I9SL37"/>
<protein>
    <submittedName>
        <fullName evidence="11">Protein NRT1/ PTR FAMILY 8.3</fullName>
    </submittedName>
</protein>
<gene>
    <name evidence="11" type="primary">LOC105156148</name>
</gene>
<dbReference type="FunCoup" id="A0A6I9SL37">
    <property type="interactions" value="2568"/>
</dbReference>
<feature type="transmembrane region" description="Helical" evidence="9">
    <location>
        <begin position="231"/>
        <end position="250"/>
    </location>
</feature>
<evidence type="ECO:0000256" key="1">
    <source>
        <dbReference type="ARBA" id="ARBA00004141"/>
    </source>
</evidence>
<reference evidence="11" key="1">
    <citation type="submission" date="2025-08" db="UniProtKB">
        <authorList>
            <consortium name="RefSeq"/>
        </authorList>
    </citation>
    <scope>IDENTIFICATION</scope>
</reference>
<dbReference type="GO" id="GO:0006857">
    <property type="term" value="P:oligopeptide transport"/>
    <property type="evidence" value="ECO:0007669"/>
    <property type="project" value="InterPro"/>
</dbReference>
<dbReference type="InterPro" id="IPR036259">
    <property type="entry name" value="MFS_trans_sf"/>
</dbReference>
<feature type="transmembrane region" description="Helical" evidence="9">
    <location>
        <begin position="388"/>
        <end position="410"/>
    </location>
</feature>
<evidence type="ECO:0000256" key="6">
    <source>
        <dbReference type="ARBA" id="ARBA00044504"/>
    </source>
</evidence>
<accession>A0A6I9SL37</accession>
<evidence type="ECO:0000313" key="11">
    <source>
        <dbReference type="RefSeq" id="XP_011070505.1"/>
    </source>
</evidence>
<comment type="similarity">
    <text evidence="6">Belongs to the major facilitator superfamily. Phosphate:H(+) symporter (TC 2.A.1.9) family.</text>
</comment>
<proteinExistence type="inferred from homology"/>
<feature type="transmembrane region" description="Helical" evidence="9">
    <location>
        <begin position="482"/>
        <end position="501"/>
    </location>
</feature>
<evidence type="ECO:0000256" key="4">
    <source>
        <dbReference type="ARBA" id="ARBA00022989"/>
    </source>
</evidence>
<keyword evidence="4 9" id="KW-1133">Transmembrane helix</keyword>
<feature type="region of interest" description="Disordered" evidence="8">
    <location>
        <begin position="1"/>
        <end position="23"/>
    </location>
</feature>
<evidence type="ECO:0000256" key="5">
    <source>
        <dbReference type="ARBA" id="ARBA00023136"/>
    </source>
</evidence>
<evidence type="ECO:0000256" key="2">
    <source>
        <dbReference type="ARBA" id="ARBA00005982"/>
    </source>
</evidence>
<dbReference type="InterPro" id="IPR018456">
    <property type="entry name" value="PTR2_symporter_CS"/>
</dbReference>
<dbReference type="OrthoDB" id="8904098at2759"/>
<dbReference type="SUPFAM" id="SSF103473">
    <property type="entry name" value="MFS general substrate transporter"/>
    <property type="match status" value="1"/>
</dbReference>
<keyword evidence="10" id="KW-1185">Reference proteome</keyword>
<keyword evidence="7" id="KW-0813">Transport</keyword>
<dbReference type="GO" id="GO:0022857">
    <property type="term" value="F:transmembrane transporter activity"/>
    <property type="evidence" value="ECO:0007669"/>
    <property type="project" value="InterPro"/>
</dbReference>
<feature type="transmembrane region" description="Helical" evidence="9">
    <location>
        <begin position="116"/>
        <end position="138"/>
    </location>
</feature>
<evidence type="ECO:0000256" key="7">
    <source>
        <dbReference type="RuleBase" id="RU003755"/>
    </source>
</evidence>
<evidence type="ECO:0000256" key="8">
    <source>
        <dbReference type="SAM" id="MobiDB-lite"/>
    </source>
</evidence>
<dbReference type="KEGG" id="sind:105156148"/>
<feature type="transmembrane region" description="Helical" evidence="9">
    <location>
        <begin position="558"/>
        <end position="577"/>
    </location>
</feature>
<keyword evidence="5 9" id="KW-0472">Membrane</keyword>
<dbReference type="GeneID" id="105156148"/>
<evidence type="ECO:0000256" key="9">
    <source>
        <dbReference type="SAM" id="Phobius"/>
    </source>
</evidence>
<dbReference type="Proteomes" id="UP000504604">
    <property type="component" value="Linkage group LG2"/>
</dbReference>
<feature type="transmembrane region" description="Helical" evidence="9">
    <location>
        <begin position="513"/>
        <end position="538"/>
    </location>
</feature>
<keyword evidence="3 7" id="KW-0812">Transmembrane</keyword>
<feature type="transmembrane region" description="Helical" evidence="9">
    <location>
        <begin position="349"/>
        <end position="368"/>
    </location>
</feature>
<dbReference type="AlphaFoldDB" id="A0A6I9SL37"/>
<evidence type="ECO:0000313" key="10">
    <source>
        <dbReference type="Proteomes" id="UP000504604"/>
    </source>
</evidence>
<feature type="transmembrane region" description="Helical" evidence="9">
    <location>
        <begin position="206"/>
        <end position="225"/>
    </location>
</feature>
<dbReference type="RefSeq" id="XP_011070505.1">
    <property type="nucleotide sequence ID" value="XM_011072203.2"/>
</dbReference>
<dbReference type="PANTHER" id="PTHR11654">
    <property type="entry name" value="OLIGOPEPTIDE TRANSPORTER-RELATED"/>
    <property type="match status" value="1"/>
</dbReference>
<organism evidence="10 11">
    <name type="scientific">Sesamum indicum</name>
    <name type="common">Oriental sesame</name>
    <name type="synonym">Sesamum orientale</name>
    <dbReference type="NCBI Taxonomy" id="4182"/>
    <lineage>
        <taxon>Eukaryota</taxon>
        <taxon>Viridiplantae</taxon>
        <taxon>Streptophyta</taxon>
        <taxon>Embryophyta</taxon>
        <taxon>Tracheophyta</taxon>
        <taxon>Spermatophyta</taxon>
        <taxon>Magnoliopsida</taxon>
        <taxon>eudicotyledons</taxon>
        <taxon>Gunneridae</taxon>
        <taxon>Pentapetalae</taxon>
        <taxon>asterids</taxon>
        <taxon>lamiids</taxon>
        <taxon>Lamiales</taxon>
        <taxon>Pedaliaceae</taxon>
        <taxon>Sesamum</taxon>
    </lineage>
</organism>
<name>A0A6I9SL37_SESIN</name>
<feature type="compositionally biased region" description="Basic and acidic residues" evidence="8">
    <location>
        <begin position="1"/>
        <end position="11"/>
    </location>
</feature>
<comment type="similarity">
    <text evidence="2 7">Belongs to the major facilitator superfamily. Proton-dependent oligopeptide transporter (POT/PTR) (TC 2.A.17) family.</text>
</comment>
<sequence>MDTREEERLLLEEGPVESGNESNDGLYTGDGSVDIKGNPVLKSNTGNWRACPFILGTECCERLAYYGIATNLVSYLTKKLHEGNVPAARNVTTWQGTCYLTPLIGAVLADAYWGRYWTIAAFSTIYFIGMCTLTLSATVPSFKPPECVDSICPSATPAQYAIFFFGLYLIALGTGGIKPCVSSFGADQFDDTDSAERVKKGSFFNWFYFSINIGALVSSSLIVWIQDNAGWGLGFGIPALFMGIAIASFFSGTPLYRFQRPGGSPVTRMCQVVVASCRKWNLAVPSDSSLLYETPDKHSAIEGSRKLLHTDELKCLDKAATIADAEAKRGDYSDPWKLCTVTQVEELKILIRMFPIWATGIVFSAVYAQMSTMFVEQGMVMDTSIGSFTIPAASLSTFDVISVIFWVPVYDKVLVPIARKLTGKERGFSELQRMGIGLFISVLCMSAAAVVETRRLAIAKELGVVDDPVAVPLSIFWQIPQYFLLGAAEVFTFIGQLEFFYDQSPDAMRSLCSALSLLTTSLGNYLSSFILTVVTSLTTQGGQIGWIPDNLNEGHLDYFFWLLAGLSFLNMVIYYFCAKRFKSKLAS</sequence>
<feature type="transmembrane region" description="Helical" evidence="9">
    <location>
        <begin position="158"/>
        <end position="177"/>
    </location>
</feature>
<dbReference type="PROSITE" id="PS01022">
    <property type="entry name" value="PTR2_1"/>
    <property type="match status" value="1"/>
</dbReference>
<dbReference type="InterPro" id="IPR000109">
    <property type="entry name" value="POT_fam"/>
</dbReference>
<dbReference type="Pfam" id="PF00854">
    <property type="entry name" value="PTR2"/>
    <property type="match status" value="1"/>
</dbReference>
<evidence type="ECO:0000256" key="3">
    <source>
        <dbReference type="ARBA" id="ARBA00022692"/>
    </source>
</evidence>
<dbReference type="PROSITE" id="PS01023">
    <property type="entry name" value="PTR2_2"/>
    <property type="match status" value="1"/>
</dbReference>
<comment type="subcellular location">
    <subcellularLocation>
        <location evidence="1 7">Membrane</location>
        <topology evidence="1 7">Multi-pass membrane protein</topology>
    </subcellularLocation>
</comment>